<gene>
    <name evidence="12" type="primary">waaA</name>
    <name evidence="12" type="ORF">FF011L_20910</name>
</gene>
<comment type="catalytic activity">
    <reaction evidence="7 10">
        <text>lipid IVA (E. coli) + CMP-3-deoxy-beta-D-manno-octulosonate = alpha-Kdo-(2-&gt;6)-lipid IVA (E. coli) + CMP + H(+)</text>
        <dbReference type="Rhea" id="RHEA:28066"/>
        <dbReference type="ChEBI" id="CHEBI:15378"/>
        <dbReference type="ChEBI" id="CHEBI:58603"/>
        <dbReference type="ChEBI" id="CHEBI:60364"/>
        <dbReference type="ChEBI" id="CHEBI:60377"/>
        <dbReference type="ChEBI" id="CHEBI:85987"/>
        <dbReference type="EC" id="2.4.99.12"/>
    </reaction>
</comment>
<sequence>MLLNILYSMLLIAVSPLLLYRVCRYGKYRHGWPAKLWGATGLPPSERRRLWLHAVSVGEINLLRGLVQKIEARHPDLPIVVSSTTATGFELAKQHFGKDRVFYCPLDFTWAVRRAIREVNPSKLVLAELEIWPNLIAIATSPPNHIPVVVINGRLSRNSFRGYRRFLRWVQPTFRRLTMVACQDDAYAERFRELGTAPESVVVTGSIKFDDAPTDRETAAAKRCIEMAGLKTSHQVWVAGSLQGGEEAIILRAFKRLQANLPELRLLIVPRHPENFDNTERAIQNAGLQCRRRSQAHPIAEELKSDQVFLVDTIGELKDWWATADIAFVGGSFGNRGGQNMLEPAGYGAAVCFGPNTKNFRDIVSHLLSGKGAEVVQDEEALVNFIQRMATDPETATRMGNAAKKVVQQHLGATEKTLQLLNLDQRNVQALHL</sequence>
<feature type="active site" description="Proton acceptor" evidence="8">
    <location>
        <position position="59"/>
    </location>
</feature>
<evidence type="ECO:0000256" key="8">
    <source>
        <dbReference type="PIRSR" id="PIRSR639901-1"/>
    </source>
</evidence>
<keyword evidence="5 10" id="KW-0808">Transferase</keyword>
<dbReference type="KEGG" id="rml:FF011L_20910"/>
<dbReference type="GO" id="GO:0043842">
    <property type="term" value="F:Kdo transferase activity"/>
    <property type="evidence" value="ECO:0007669"/>
    <property type="project" value="UniProtKB-EC"/>
</dbReference>
<feature type="site" description="Transition state stabilizer" evidence="9">
    <location>
        <position position="208"/>
    </location>
</feature>
<evidence type="ECO:0000256" key="5">
    <source>
        <dbReference type="ARBA" id="ARBA00022679"/>
    </source>
</evidence>
<dbReference type="GO" id="GO:0009244">
    <property type="term" value="P:lipopolysaccharide core region biosynthetic process"/>
    <property type="evidence" value="ECO:0007669"/>
    <property type="project" value="UniProtKB-UniRule"/>
</dbReference>
<organism evidence="12 13">
    <name type="scientific">Roseimaritima multifibrata</name>
    <dbReference type="NCBI Taxonomy" id="1930274"/>
    <lineage>
        <taxon>Bacteria</taxon>
        <taxon>Pseudomonadati</taxon>
        <taxon>Planctomycetota</taxon>
        <taxon>Planctomycetia</taxon>
        <taxon>Pirellulales</taxon>
        <taxon>Pirellulaceae</taxon>
        <taxon>Roseimaritima</taxon>
    </lineage>
</organism>
<dbReference type="EC" id="2.4.99.12" evidence="3 10"/>
<evidence type="ECO:0000256" key="2">
    <source>
        <dbReference type="ARBA" id="ARBA00006380"/>
    </source>
</evidence>
<dbReference type="Gene3D" id="3.40.50.2000">
    <property type="entry name" value="Glycogen Phosphorylase B"/>
    <property type="match status" value="1"/>
</dbReference>
<dbReference type="GO" id="GO:0005886">
    <property type="term" value="C:plasma membrane"/>
    <property type="evidence" value="ECO:0007669"/>
    <property type="project" value="UniProtKB-SubCell"/>
</dbReference>
<dbReference type="OrthoDB" id="9789797at2"/>
<dbReference type="PANTHER" id="PTHR42755">
    <property type="entry name" value="3-DEOXY-MANNO-OCTULOSONATE CYTIDYLYLTRANSFERASE"/>
    <property type="match status" value="1"/>
</dbReference>
<evidence type="ECO:0000256" key="10">
    <source>
        <dbReference type="RuleBase" id="RU365103"/>
    </source>
</evidence>
<dbReference type="Gene3D" id="3.40.50.11720">
    <property type="entry name" value="3-Deoxy-D-manno-octulosonic-acid transferase, N-terminal domain"/>
    <property type="match status" value="1"/>
</dbReference>
<keyword evidence="10" id="KW-1003">Cell membrane</keyword>
<feature type="site" description="Transition state stabilizer" evidence="9">
    <location>
        <position position="128"/>
    </location>
</feature>
<dbReference type="Pfam" id="PF04413">
    <property type="entry name" value="Glycos_transf_N"/>
    <property type="match status" value="1"/>
</dbReference>
<evidence type="ECO:0000313" key="13">
    <source>
        <dbReference type="Proteomes" id="UP000320672"/>
    </source>
</evidence>
<keyword evidence="12" id="KW-0328">Glycosyltransferase</keyword>
<comment type="similarity">
    <text evidence="2">Belongs to the glycosyltransferase group 1 family. Glycosyltransferase 30 subfamily.</text>
</comment>
<dbReference type="AlphaFoldDB" id="A0A517MEM2"/>
<feature type="domain" description="3-deoxy-D-manno-octulosonic-acid transferase N-terminal" evidence="11">
    <location>
        <begin position="43"/>
        <end position="210"/>
    </location>
</feature>
<evidence type="ECO:0000313" key="12">
    <source>
        <dbReference type="EMBL" id="QDS93328.1"/>
    </source>
</evidence>
<accession>A0A517MEM2</accession>
<dbReference type="Proteomes" id="UP000320672">
    <property type="component" value="Chromosome"/>
</dbReference>
<dbReference type="InterPro" id="IPR039901">
    <property type="entry name" value="Kdotransferase"/>
</dbReference>
<dbReference type="RefSeq" id="WP_145351512.1">
    <property type="nucleotide sequence ID" value="NZ_CP036262.1"/>
</dbReference>
<keyword evidence="10" id="KW-0448">Lipopolysaccharide biosynthesis</keyword>
<comment type="subcellular location">
    <subcellularLocation>
        <location evidence="10">Cell membrane</location>
    </subcellularLocation>
</comment>
<keyword evidence="10" id="KW-0472">Membrane</keyword>
<dbReference type="InterPro" id="IPR007507">
    <property type="entry name" value="Glycos_transf_N"/>
</dbReference>
<evidence type="ECO:0000256" key="6">
    <source>
        <dbReference type="ARBA" id="ARBA00031445"/>
    </source>
</evidence>
<keyword evidence="13" id="KW-1185">Reference proteome</keyword>
<dbReference type="EMBL" id="CP036262">
    <property type="protein sequence ID" value="QDS93328.1"/>
    <property type="molecule type" value="Genomic_DNA"/>
</dbReference>
<dbReference type="SUPFAM" id="SSF53756">
    <property type="entry name" value="UDP-Glycosyltransferase/glycogen phosphorylase"/>
    <property type="match status" value="1"/>
</dbReference>
<proteinExistence type="inferred from homology"/>
<evidence type="ECO:0000256" key="7">
    <source>
        <dbReference type="ARBA" id="ARBA00049183"/>
    </source>
</evidence>
<evidence type="ECO:0000256" key="1">
    <source>
        <dbReference type="ARBA" id="ARBA00004713"/>
    </source>
</evidence>
<dbReference type="UniPathway" id="UPA00958"/>
<comment type="function">
    <text evidence="10">Involved in lipopolysaccharide (LPS) biosynthesis. Catalyzes the transfer of 3-deoxy-D-manno-octulosonate (Kdo) residue(s) from CMP-Kdo to lipid IV(A), the tetraacyldisaccharide-1,4'-bisphosphate precursor of lipid A.</text>
</comment>
<protein>
    <recommendedName>
        <fullName evidence="4 10">3-deoxy-D-manno-octulosonic acid transferase</fullName>
        <shortName evidence="10">Kdo transferase</shortName>
        <ecNumber evidence="3 10">2.4.99.12</ecNumber>
    </recommendedName>
    <alternativeName>
        <fullName evidence="6 10">Lipid IV(A) 3-deoxy-D-manno-octulosonic acid transferase</fullName>
    </alternativeName>
</protein>
<name>A0A517MEM2_9BACT</name>
<dbReference type="GO" id="GO:0009245">
    <property type="term" value="P:lipid A biosynthetic process"/>
    <property type="evidence" value="ECO:0007669"/>
    <property type="project" value="TreeGrafter"/>
</dbReference>
<dbReference type="FunFam" id="3.40.50.2000:FF:000032">
    <property type="entry name" value="3-deoxy-D-manno-octulosonic acid transferase"/>
    <property type="match status" value="1"/>
</dbReference>
<comment type="pathway">
    <text evidence="1 10">Bacterial outer membrane biogenesis; LPS core biosynthesis.</text>
</comment>
<evidence type="ECO:0000256" key="9">
    <source>
        <dbReference type="PIRSR" id="PIRSR639901-2"/>
    </source>
</evidence>
<evidence type="ECO:0000256" key="3">
    <source>
        <dbReference type="ARBA" id="ARBA00012621"/>
    </source>
</evidence>
<dbReference type="InterPro" id="IPR038107">
    <property type="entry name" value="Glycos_transf_N_sf"/>
</dbReference>
<dbReference type="PANTHER" id="PTHR42755:SF1">
    <property type="entry name" value="3-DEOXY-D-MANNO-OCTULOSONIC ACID TRANSFERASE, MITOCHONDRIAL-RELATED"/>
    <property type="match status" value="1"/>
</dbReference>
<evidence type="ECO:0000256" key="4">
    <source>
        <dbReference type="ARBA" id="ARBA00019077"/>
    </source>
</evidence>
<reference evidence="12 13" key="1">
    <citation type="submission" date="2019-02" db="EMBL/GenBank/DDBJ databases">
        <title>Deep-cultivation of Planctomycetes and their phenomic and genomic characterization uncovers novel biology.</title>
        <authorList>
            <person name="Wiegand S."/>
            <person name="Jogler M."/>
            <person name="Boedeker C."/>
            <person name="Pinto D."/>
            <person name="Vollmers J."/>
            <person name="Rivas-Marin E."/>
            <person name="Kohn T."/>
            <person name="Peeters S.H."/>
            <person name="Heuer A."/>
            <person name="Rast P."/>
            <person name="Oberbeckmann S."/>
            <person name="Bunk B."/>
            <person name="Jeske O."/>
            <person name="Meyerdierks A."/>
            <person name="Storesund J.E."/>
            <person name="Kallscheuer N."/>
            <person name="Luecker S."/>
            <person name="Lage O.M."/>
            <person name="Pohl T."/>
            <person name="Merkel B.J."/>
            <person name="Hornburger P."/>
            <person name="Mueller R.-W."/>
            <person name="Bruemmer F."/>
            <person name="Labrenz M."/>
            <person name="Spormann A.M."/>
            <person name="Op den Camp H."/>
            <person name="Overmann J."/>
            <person name="Amann R."/>
            <person name="Jetten M.S.M."/>
            <person name="Mascher T."/>
            <person name="Medema M.H."/>
            <person name="Devos D.P."/>
            <person name="Kaster A.-K."/>
            <person name="Ovreas L."/>
            <person name="Rohde M."/>
            <person name="Galperin M.Y."/>
            <person name="Jogler C."/>
        </authorList>
    </citation>
    <scope>NUCLEOTIDE SEQUENCE [LARGE SCALE GENOMIC DNA]</scope>
    <source>
        <strain evidence="12 13">FF011L</strain>
    </source>
</reference>
<evidence type="ECO:0000259" key="11">
    <source>
        <dbReference type="Pfam" id="PF04413"/>
    </source>
</evidence>